<proteinExistence type="predicted"/>
<organism evidence="1">
    <name type="scientific">Propionibacterium freudenreichii subsp. freudenreichii</name>
    <dbReference type="NCBI Taxonomy" id="66712"/>
    <lineage>
        <taxon>Bacteria</taxon>
        <taxon>Bacillati</taxon>
        <taxon>Actinomycetota</taxon>
        <taxon>Actinomycetes</taxon>
        <taxon>Propionibacteriales</taxon>
        <taxon>Propionibacteriaceae</taxon>
        <taxon>Propionibacterium</taxon>
    </lineage>
</organism>
<sequence>MTPAPAVIG</sequence>
<evidence type="ECO:0000313" key="1">
    <source>
        <dbReference type="EMBL" id="CEP26260.1"/>
    </source>
</evidence>
<dbReference type="EMBL" id="LM676398">
    <property type="protein sequence ID" value="CEP26260.1"/>
    <property type="molecule type" value="Genomic_DNA"/>
</dbReference>
<accession>A0A068VTL8</accession>
<gene>
    <name evidence="1" type="ORF">PFCIRM138_06245</name>
</gene>
<reference evidence="1" key="1">
    <citation type="submission" date="2014-08" db="EMBL/GenBank/DDBJ databases">
        <authorList>
            <person name="Falentin Helene"/>
        </authorList>
    </citation>
    <scope>NUCLEOTIDE SEQUENCE</scope>
</reference>
<protein>
    <submittedName>
        <fullName evidence="1">Uncharacterized protein</fullName>
    </submittedName>
</protein>
<name>A0A068VTL8_PROFF</name>